<dbReference type="InterPro" id="IPR006620">
    <property type="entry name" value="Pro_4_hyd_alph"/>
</dbReference>
<keyword evidence="2" id="KW-0479">Metal-binding</keyword>
<evidence type="ECO:0000259" key="6">
    <source>
        <dbReference type="SMART" id="SM00702"/>
    </source>
</evidence>
<reference evidence="7" key="1">
    <citation type="journal article" date="2020" name="Stud. Mycol.">
        <title>101 Dothideomycetes genomes: a test case for predicting lifestyles and emergence of pathogens.</title>
        <authorList>
            <person name="Haridas S."/>
            <person name="Albert R."/>
            <person name="Binder M."/>
            <person name="Bloem J."/>
            <person name="Labutti K."/>
            <person name="Salamov A."/>
            <person name="Andreopoulos B."/>
            <person name="Baker S."/>
            <person name="Barry K."/>
            <person name="Bills G."/>
            <person name="Bluhm B."/>
            <person name="Cannon C."/>
            <person name="Castanera R."/>
            <person name="Culley D."/>
            <person name="Daum C."/>
            <person name="Ezra D."/>
            <person name="Gonzalez J."/>
            <person name="Henrissat B."/>
            <person name="Kuo A."/>
            <person name="Liang C."/>
            <person name="Lipzen A."/>
            <person name="Lutzoni F."/>
            <person name="Magnuson J."/>
            <person name="Mondo S."/>
            <person name="Nolan M."/>
            <person name="Ohm R."/>
            <person name="Pangilinan J."/>
            <person name="Park H.-J."/>
            <person name="Ramirez L."/>
            <person name="Alfaro M."/>
            <person name="Sun H."/>
            <person name="Tritt A."/>
            <person name="Yoshinaga Y."/>
            <person name="Zwiers L.-H."/>
            <person name="Turgeon B."/>
            <person name="Goodwin S."/>
            <person name="Spatafora J."/>
            <person name="Crous P."/>
            <person name="Grigoriev I."/>
        </authorList>
    </citation>
    <scope>NUCLEOTIDE SEQUENCE</scope>
    <source>
        <strain evidence="7">CBS 109.77</strain>
    </source>
</reference>
<dbReference type="InterPro" id="IPR044862">
    <property type="entry name" value="Pro_4_hyd_alph_FE2OG_OXY"/>
</dbReference>
<evidence type="ECO:0000256" key="3">
    <source>
        <dbReference type="ARBA" id="ARBA00022964"/>
    </source>
</evidence>
<dbReference type="Pfam" id="PF13640">
    <property type="entry name" value="2OG-FeII_Oxy_3"/>
    <property type="match status" value="1"/>
</dbReference>
<gene>
    <name evidence="7" type="ORF">K505DRAFT_383349</name>
</gene>
<evidence type="ECO:0000256" key="5">
    <source>
        <dbReference type="ARBA" id="ARBA00023004"/>
    </source>
</evidence>
<dbReference type="InterPro" id="IPR045054">
    <property type="entry name" value="P4HA-like"/>
</dbReference>
<evidence type="ECO:0000313" key="7">
    <source>
        <dbReference type="EMBL" id="KAF2800243.1"/>
    </source>
</evidence>
<dbReference type="PANTHER" id="PTHR10869:SF236">
    <property type="entry name" value="PROLYL 4-HYDROXYLASE ALPHA SUBUNIT DOMAIN-CONTAINING PROTEIN"/>
    <property type="match status" value="1"/>
</dbReference>
<dbReference type="GO" id="GO:0005506">
    <property type="term" value="F:iron ion binding"/>
    <property type="evidence" value="ECO:0007669"/>
    <property type="project" value="InterPro"/>
</dbReference>
<proteinExistence type="predicted"/>
<name>A0A6A6XVG7_9PLEO</name>
<dbReference type="PANTHER" id="PTHR10869">
    <property type="entry name" value="PROLYL 4-HYDROXYLASE ALPHA SUBUNIT"/>
    <property type="match status" value="1"/>
</dbReference>
<evidence type="ECO:0000256" key="2">
    <source>
        <dbReference type="ARBA" id="ARBA00022723"/>
    </source>
</evidence>
<keyword evidence="3" id="KW-0223">Dioxygenase</keyword>
<dbReference type="Proteomes" id="UP000799757">
    <property type="component" value="Unassembled WGS sequence"/>
</dbReference>
<keyword evidence="8" id="KW-1185">Reference proteome</keyword>
<dbReference type="GO" id="GO:0005783">
    <property type="term" value="C:endoplasmic reticulum"/>
    <property type="evidence" value="ECO:0007669"/>
    <property type="project" value="TreeGrafter"/>
</dbReference>
<dbReference type="EMBL" id="MU001751">
    <property type="protein sequence ID" value="KAF2800243.1"/>
    <property type="molecule type" value="Genomic_DNA"/>
</dbReference>
<dbReference type="Gene3D" id="2.60.120.620">
    <property type="entry name" value="q2cbj1_9rhob like domain"/>
    <property type="match status" value="1"/>
</dbReference>
<evidence type="ECO:0000256" key="1">
    <source>
        <dbReference type="ARBA" id="ARBA00001961"/>
    </source>
</evidence>
<sequence length="252" mass="28872">MTSQILQPTRTDLPFPGSNQTTHFVHVIHNLVSSSECQKLIESHKNLVPSNVTPETIRTREQFDDEALSELLWERLRDFYGEDRVKDEDGCWWNVTGLNERFRLCRYDKGGKFSPHYDGRRMADLDNQSFLTVNIYLNTVPEAFSGATRALASPDSAASGKVLAKIQPVLGTAAIFRDTLWHDGEELTAGEKYLLRTEVLYKREKFDFEGMYGHWNDEEKGMKALLLAEGLEDSGNREEAVKWYKKAFRLCA</sequence>
<keyword evidence="4" id="KW-0560">Oxidoreductase</keyword>
<evidence type="ECO:0000313" key="8">
    <source>
        <dbReference type="Proteomes" id="UP000799757"/>
    </source>
</evidence>
<dbReference type="OrthoDB" id="69177at2759"/>
<feature type="domain" description="Prolyl 4-hydroxylase alpha subunit" evidence="6">
    <location>
        <begin position="23"/>
        <end position="200"/>
    </location>
</feature>
<evidence type="ECO:0000256" key="4">
    <source>
        <dbReference type="ARBA" id="ARBA00023002"/>
    </source>
</evidence>
<protein>
    <recommendedName>
        <fullName evidence="6">Prolyl 4-hydroxylase alpha subunit domain-containing protein</fullName>
    </recommendedName>
</protein>
<comment type="cofactor">
    <cofactor evidence="1">
        <name>L-ascorbate</name>
        <dbReference type="ChEBI" id="CHEBI:38290"/>
    </cofactor>
</comment>
<dbReference type="GO" id="GO:0031418">
    <property type="term" value="F:L-ascorbic acid binding"/>
    <property type="evidence" value="ECO:0007669"/>
    <property type="project" value="InterPro"/>
</dbReference>
<keyword evidence="5" id="KW-0408">Iron</keyword>
<dbReference type="SMART" id="SM00702">
    <property type="entry name" value="P4Hc"/>
    <property type="match status" value="1"/>
</dbReference>
<dbReference type="GO" id="GO:0004656">
    <property type="term" value="F:procollagen-proline 4-dioxygenase activity"/>
    <property type="evidence" value="ECO:0007669"/>
    <property type="project" value="TreeGrafter"/>
</dbReference>
<organism evidence="7 8">
    <name type="scientific">Melanomma pulvis-pyrius CBS 109.77</name>
    <dbReference type="NCBI Taxonomy" id="1314802"/>
    <lineage>
        <taxon>Eukaryota</taxon>
        <taxon>Fungi</taxon>
        <taxon>Dikarya</taxon>
        <taxon>Ascomycota</taxon>
        <taxon>Pezizomycotina</taxon>
        <taxon>Dothideomycetes</taxon>
        <taxon>Pleosporomycetidae</taxon>
        <taxon>Pleosporales</taxon>
        <taxon>Melanommataceae</taxon>
        <taxon>Melanomma</taxon>
    </lineage>
</organism>
<dbReference type="AlphaFoldDB" id="A0A6A6XVG7"/>
<accession>A0A6A6XVG7</accession>